<protein>
    <submittedName>
        <fullName evidence="2">Uncharacterized protein</fullName>
    </submittedName>
</protein>
<feature type="region of interest" description="Disordered" evidence="1">
    <location>
        <begin position="353"/>
        <end position="391"/>
    </location>
</feature>
<feature type="compositionally biased region" description="Polar residues" evidence="1">
    <location>
        <begin position="661"/>
        <end position="675"/>
    </location>
</feature>
<comment type="caution">
    <text evidence="2">The sequence shown here is derived from an EMBL/GenBank/DDBJ whole genome shotgun (WGS) entry which is preliminary data.</text>
</comment>
<proteinExistence type="predicted"/>
<evidence type="ECO:0000256" key="1">
    <source>
        <dbReference type="SAM" id="MobiDB-lite"/>
    </source>
</evidence>
<feature type="compositionally biased region" description="Polar residues" evidence="1">
    <location>
        <begin position="504"/>
        <end position="513"/>
    </location>
</feature>
<feature type="compositionally biased region" description="Polar residues" evidence="1">
    <location>
        <begin position="15"/>
        <end position="48"/>
    </location>
</feature>
<feature type="compositionally biased region" description="Basic and acidic residues" evidence="1">
    <location>
        <begin position="454"/>
        <end position="465"/>
    </location>
</feature>
<dbReference type="AlphaFoldDB" id="A0A9P8PX19"/>
<feature type="compositionally biased region" description="Polar residues" evidence="1">
    <location>
        <begin position="218"/>
        <end position="228"/>
    </location>
</feature>
<feature type="compositionally biased region" description="Polar residues" evidence="1">
    <location>
        <begin position="697"/>
        <end position="717"/>
    </location>
</feature>
<reference evidence="2" key="1">
    <citation type="journal article" date="2021" name="Open Biol.">
        <title>Shared evolutionary footprints suggest mitochondrial oxidative damage underlies multiple complex I losses in fungi.</title>
        <authorList>
            <person name="Schikora-Tamarit M.A."/>
            <person name="Marcet-Houben M."/>
            <person name="Nosek J."/>
            <person name="Gabaldon T."/>
        </authorList>
    </citation>
    <scope>NUCLEOTIDE SEQUENCE</scope>
    <source>
        <strain evidence="2">CBS2887</strain>
    </source>
</reference>
<feature type="compositionally biased region" description="Low complexity" evidence="1">
    <location>
        <begin position="135"/>
        <end position="147"/>
    </location>
</feature>
<feature type="compositionally biased region" description="Polar residues" evidence="1">
    <location>
        <begin position="274"/>
        <end position="283"/>
    </location>
</feature>
<accession>A0A9P8PX19</accession>
<dbReference type="EMBL" id="JAEUBG010005022">
    <property type="protein sequence ID" value="KAH3679125.1"/>
    <property type="molecule type" value="Genomic_DNA"/>
</dbReference>
<organism evidence="2 3">
    <name type="scientific">Wickerhamomyces pijperi</name>
    <name type="common">Yeast</name>
    <name type="synonym">Pichia pijperi</name>
    <dbReference type="NCBI Taxonomy" id="599730"/>
    <lineage>
        <taxon>Eukaryota</taxon>
        <taxon>Fungi</taxon>
        <taxon>Dikarya</taxon>
        <taxon>Ascomycota</taxon>
        <taxon>Saccharomycotina</taxon>
        <taxon>Saccharomycetes</taxon>
        <taxon>Phaffomycetales</taxon>
        <taxon>Wickerhamomycetaceae</taxon>
        <taxon>Wickerhamomyces</taxon>
    </lineage>
</organism>
<feature type="region of interest" description="Disordered" evidence="1">
    <location>
        <begin position="126"/>
        <end position="147"/>
    </location>
</feature>
<feature type="region of interest" description="Disordered" evidence="1">
    <location>
        <begin position="218"/>
        <end position="261"/>
    </location>
</feature>
<dbReference type="OrthoDB" id="5563016at2759"/>
<gene>
    <name evidence="2" type="ORF">WICPIJ_008733</name>
</gene>
<feature type="region of interest" description="Disordered" evidence="1">
    <location>
        <begin position="697"/>
        <end position="723"/>
    </location>
</feature>
<feature type="region of interest" description="Disordered" evidence="1">
    <location>
        <begin position="1"/>
        <end position="48"/>
    </location>
</feature>
<feature type="compositionally biased region" description="Low complexity" evidence="1">
    <location>
        <begin position="466"/>
        <end position="484"/>
    </location>
</feature>
<reference evidence="2" key="2">
    <citation type="submission" date="2021-01" db="EMBL/GenBank/DDBJ databases">
        <authorList>
            <person name="Schikora-Tamarit M.A."/>
        </authorList>
    </citation>
    <scope>NUCLEOTIDE SEQUENCE</scope>
    <source>
        <strain evidence="2">CBS2887</strain>
    </source>
</reference>
<feature type="compositionally biased region" description="Low complexity" evidence="1">
    <location>
        <begin position="365"/>
        <end position="379"/>
    </location>
</feature>
<feature type="compositionally biased region" description="Low complexity" evidence="1">
    <location>
        <begin position="284"/>
        <end position="293"/>
    </location>
</feature>
<feature type="compositionally biased region" description="Low complexity" evidence="1">
    <location>
        <begin position="237"/>
        <end position="260"/>
    </location>
</feature>
<evidence type="ECO:0000313" key="2">
    <source>
        <dbReference type="EMBL" id="KAH3679125.1"/>
    </source>
</evidence>
<name>A0A9P8PX19_WICPI</name>
<feature type="compositionally biased region" description="Polar residues" evidence="1">
    <location>
        <begin position="485"/>
        <end position="495"/>
    </location>
</feature>
<dbReference type="Proteomes" id="UP000774326">
    <property type="component" value="Unassembled WGS sequence"/>
</dbReference>
<feature type="region of interest" description="Disordered" evidence="1">
    <location>
        <begin position="451"/>
        <end position="517"/>
    </location>
</feature>
<keyword evidence="3" id="KW-1185">Reference proteome</keyword>
<sequence>MFNPNQHPPIRAPGRTNSITSFQSFGSVNSRTSQHQTVPPRSNSTTDLFQFDDVLAKKKPKRNSHNTATSSKLPYKQHHSMVAQVNPYSTRQQQQQQHQTVYPPPRNTTFVPNDNYSFILPAATRTQERRRSLNTTTTTPTPSQMNKQAQFAQQQNPMLARKQYQERMRSSPNYLQYRPKQERLKQKIPYTFPNGEMYIPRSKQGSYTNLPQVLLNKSQFPSPTSTAPPTLIPLNKPTSSTSTITPPSTSSSSARASSNSEDSMFLNSVIPHRVQNSDNYPGASSSPSCTDSSNDVNHESTPASSIDDFTLPTLAGPAGIKNIVGKESETEIKVSADLVATANMANILSEPVEMDPVLPERSSKRPLPASASSSPSLAAVQQFNGSPKRRALDKKVSVDSFAPSTADSAISVLSSVNHNSNSPSRTNSLVKFETERKPSFVKRLFKKMGFSGDKSTKDRPKESKLKSSPSTSSLASSLFRKSSSTVNLHQQTKPQPRSPLKSVTKVSQQSITEENADQLIDADDLSFTDTTEEINVLKLSDFDLQDELIDDFNTETILNSMFDSLNIAQMAGSVEQQQQQQPMVPEIREQPEEQSETLSKTIAALDKEDDTVMDFEDLEYIEKIIEFGDTSFPNLKLDDFGKNERKLIKRSKSIERRKPRSSSTPPKVDSVSISNGDDDDDELLPIVKFILVNELKSPSTGHNSLKSSLSTTMNNKDTAPKRSKSVSFSSNVYLLATHSATIYNRKSQRDNTNYIITPSLIQNVRMEVNEFKKEMLVHSMSQENTHFFKA</sequence>
<feature type="region of interest" description="Disordered" evidence="1">
    <location>
        <begin position="274"/>
        <end position="312"/>
    </location>
</feature>
<feature type="compositionally biased region" description="Pro residues" evidence="1">
    <location>
        <begin position="1"/>
        <end position="11"/>
    </location>
</feature>
<feature type="region of interest" description="Disordered" evidence="1">
    <location>
        <begin position="650"/>
        <end position="676"/>
    </location>
</feature>
<evidence type="ECO:0000313" key="3">
    <source>
        <dbReference type="Proteomes" id="UP000774326"/>
    </source>
</evidence>